<protein>
    <submittedName>
        <fullName evidence="1">Uncharacterized protein</fullName>
    </submittedName>
</protein>
<keyword evidence="2" id="KW-1185">Reference proteome</keyword>
<evidence type="ECO:0000313" key="1">
    <source>
        <dbReference type="EMBL" id="AGS81888.1"/>
    </source>
</evidence>
<organism evidence="1 2">
    <name type="scientific">Pseudomonas phage PaBG</name>
    <dbReference type="NCBI Taxonomy" id="1335230"/>
    <lineage>
        <taxon>Viruses</taxon>
        <taxon>Duplodnaviria</taxon>
        <taxon>Heunggongvirae</taxon>
        <taxon>Uroviricota</taxon>
        <taxon>Caudoviricetes</taxon>
        <taxon>Baikalvirus</taxon>
        <taxon>Baikalvirus PaBG</taxon>
    </lineage>
</organism>
<sequence length="128" mass="14080">MCPWAELEKLTLSSASGGYASGLNVIRNNDRIRELKRKYLGPIALNCLHVVGESPKVEVPIVDVTALCQAIDSQIMVARSGVERDGMNAHDLARHLKSARREGIINYLESHNIPYTDCADDDSFALEA</sequence>
<gene>
    <name evidence="1" type="ORF">PaBG_00004</name>
</gene>
<accession>S5WAZ2</accession>
<name>S5WAZ2_9CAUD</name>
<dbReference type="Proteomes" id="UP000015545">
    <property type="component" value="Segment"/>
</dbReference>
<reference evidence="1 2" key="1">
    <citation type="journal article" date="2014" name="Genome Announc.">
        <title>Complete Genome Sequence of the Novel Giant Pseudomonas Phage PaBG.</title>
        <authorList>
            <person name="Sykilinda N.N."/>
            <person name="Bondar A.A."/>
            <person name="Gorshkova A.S."/>
            <person name="Kurochkina L.P."/>
            <person name="Kulikov E.E."/>
            <person name="Shneider M.M."/>
            <person name="Kadykov V.A."/>
            <person name="Solovjeva N.V."/>
            <person name="Kabilov M.R."/>
            <person name="Mesyanzhinov V.V."/>
            <person name="Vlassov V.V."/>
            <person name="Drukker V.V."/>
            <person name="Miroshnikov K.A."/>
        </authorList>
    </citation>
    <scope>NUCLEOTIDE SEQUENCE [LARGE SCALE GENOMIC DNA]</scope>
</reference>
<dbReference type="EMBL" id="KF147891">
    <property type="protein sequence ID" value="AGS81888.1"/>
    <property type="molecule type" value="Genomic_DNA"/>
</dbReference>
<proteinExistence type="predicted"/>
<evidence type="ECO:0000313" key="2">
    <source>
        <dbReference type="Proteomes" id="UP000015545"/>
    </source>
</evidence>